<reference evidence="4" key="1">
    <citation type="submission" date="2017-05" db="EMBL/GenBank/DDBJ databases">
        <title>Physiological properties and genetic analysis related to exopolysaccharide production of fresh-water unicellular cyanobacterium Aphanothece sacrum, Suizenji Nori, that has been cultured as a food source in Japan.</title>
        <authorList>
            <person name="Kanesaki Y."/>
            <person name="Yoshikawa S."/>
            <person name="Ohki K."/>
        </authorList>
    </citation>
    <scope>NUCLEOTIDE SEQUENCE [LARGE SCALE GENOMIC DNA]</scope>
    <source>
        <strain evidence="4">FPU1</strain>
    </source>
</reference>
<evidence type="ECO:0000256" key="1">
    <source>
        <dbReference type="ARBA" id="ARBA00009981"/>
    </source>
</evidence>
<gene>
    <name evidence="3" type="ORF">AsFPU1_2196</name>
</gene>
<comment type="function">
    <text evidence="2">Antitoxin component of a type II toxin-antitoxin (TA) system.</text>
</comment>
<dbReference type="InterPro" id="IPR036165">
    <property type="entry name" value="YefM-like_sf"/>
</dbReference>
<name>A0A401II51_APHSA</name>
<protein>
    <recommendedName>
        <fullName evidence="2">Antitoxin</fullName>
    </recommendedName>
</protein>
<evidence type="ECO:0000313" key="4">
    <source>
        <dbReference type="Proteomes" id="UP000287247"/>
    </source>
</evidence>
<dbReference type="AlphaFoldDB" id="A0A401II51"/>
<dbReference type="Pfam" id="PF02604">
    <property type="entry name" value="PhdYeFM_antitox"/>
    <property type="match status" value="1"/>
</dbReference>
<accession>A0A401II51</accession>
<comment type="caution">
    <text evidence="3">The sequence shown here is derived from an EMBL/GenBank/DDBJ whole genome shotgun (WGS) entry which is preliminary data.</text>
</comment>
<evidence type="ECO:0000256" key="2">
    <source>
        <dbReference type="RuleBase" id="RU362080"/>
    </source>
</evidence>
<dbReference type="EMBL" id="BDQK01000013">
    <property type="protein sequence ID" value="GBF80791.1"/>
    <property type="molecule type" value="Genomic_DNA"/>
</dbReference>
<proteinExistence type="inferred from homology"/>
<dbReference type="SUPFAM" id="SSF143120">
    <property type="entry name" value="YefM-like"/>
    <property type="match status" value="1"/>
</dbReference>
<dbReference type="Gene3D" id="3.40.1620.10">
    <property type="entry name" value="YefM-like domain"/>
    <property type="match status" value="1"/>
</dbReference>
<sequence length="86" mass="9737">MSSLEIRTQINQKISNLSQEQLIDKVILYSEPTILCNEQGKQAVLMSLDEFNSWQETLYLSSNPANIEHLQKSILQANAGQKTLES</sequence>
<organism evidence="3 4">
    <name type="scientific">Aphanothece sacrum FPU1</name>
    <dbReference type="NCBI Taxonomy" id="1920663"/>
    <lineage>
        <taxon>Bacteria</taxon>
        <taxon>Bacillati</taxon>
        <taxon>Cyanobacteriota</taxon>
        <taxon>Cyanophyceae</taxon>
        <taxon>Oscillatoriophycideae</taxon>
        <taxon>Chroococcales</taxon>
        <taxon>Aphanothecaceae</taxon>
        <taxon>Aphanothece</taxon>
    </lineage>
</organism>
<dbReference type="InterPro" id="IPR006442">
    <property type="entry name" value="Antitoxin_Phd/YefM"/>
</dbReference>
<dbReference type="RefSeq" id="WP_124970573.1">
    <property type="nucleotide sequence ID" value="NZ_BDQK01000013.1"/>
</dbReference>
<dbReference type="Proteomes" id="UP000287247">
    <property type="component" value="Unassembled WGS sequence"/>
</dbReference>
<dbReference type="OrthoDB" id="9802003at2"/>
<comment type="similarity">
    <text evidence="1 2">Belongs to the phD/YefM antitoxin family.</text>
</comment>
<evidence type="ECO:0000313" key="3">
    <source>
        <dbReference type="EMBL" id="GBF80791.1"/>
    </source>
</evidence>
<keyword evidence="4" id="KW-1185">Reference proteome</keyword>